<dbReference type="AlphaFoldDB" id="B8CYP0"/>
<dbReference type="eggNOG" id="COG1559">
    <property type="taxonomic scope" value="Bacteria"/>
</dbReference>
<dbReference type="OrthoDB" id="9814591at2"/>
<dbReference type="GO" id="GO:0016829">
    <property type="term" value="F:lyase activity"/>
    <property type="evidence" value="ECO:0007669"/>
    <property type="project" value="UniProtKB-KW"/>
</dbReference>
<evidence type="ECO:0000256" key="1">
    <source>
        <dbReference type="SAM" id="Phobius"/>
    </source>
</evidence>
<keyword evidence="3" id="KW-1185">Reference proteome</keyword>
<gene>
    <name evidence="2" type="ordered locus">Hore_16590</name>
</gene>
<dbReference type="KEGG" id="hor:Hore_16590"/>
<organism evidence="2 3">
    <name type="scientific">Halothermothrix orenii (strain H 168 / OCM 544 / DSM 9562)</name>
    <dbReference type="NCBI Taxonomy" id="373903"/>
    <lineage>
        <taxon>Bacteria</taxon>
        <taxon>Bacillati</taxon>
        <taxon>Bacillota</taxon>
        <taxon>Clostridia</taxon>
        <taxon>Halanaerobiales</taxon>
        <taxon>Halothermotrichaceae</taxon>
        <taxon>Halothermothrix</taxon>
    </lineage>
</organism>
<keyword evidence="2" id="KW-0456">Lyase</keyword>
<reference evidence="2 3" key="1">
    <citation type="journal article" date="2009" name="PLoS ONE">
        <title>Genome analysis of the anaerobic thermohalophilic bacterium Halothermothrix orenii.</title>
        <authorList>
            <person name="Mavromatis K."/>
            <person name="Ivanova N."/>
            <person name="Anderson I."/>
            <person name="Lykidis A."/>
            <person name="Hooper S.D."/>
            <person name="Sun H."/>
            <person name="Kunin V."/>
            <person name="Lapidus A."/>
            <person name="Hugenholtz P."/>
            <person name="Patel B."/>
            <person name="Kyrpides N.C."/>
        </authorList>
    </citation>
    <scope>NUCLEOTIDE SEQUENCE [LARGE SCALE GENOMIC DNA]</scope>
    <source>
        <strain evidence="3">H 168 / OCM 544 / DSM 9562</strain>
    </source>
</reference>
<dbReference type="RefSeq" id="WP_015923379.1">
    <property type="nucleotide sequence ID" value="NC_011899.1"/>
</dbReference>
<keyword evidence="1" id="KW-0812">Transmembrane</keyword>
<dbReference type="Gene3D" id="3.30.1490.480">
    <property type="entry name" value="Endolytic murein transglycosylase"/>
    <property type="match status" value="1"/>
</dbReference>
<accession>B8CYP0</accession>
<evidence type="ECO:0000313" key="2">
    <source>
        <dbReference type="EMBL" id="ACL70409.1"/>
    </source>
</evidence>
<protein>
    <submittedName>
        <fullName evidence="2">Aminodeoxychorismate lyase</fullName>
    </submittedName>
</protein>
<name>B8CYP0_HALOH</name>
<sequence length="132" mass="14906">MVKFDFRKTIISDLIIIAGVILVGSGIFLVFAEDSTAAYPSPAIYDIDSFDLTHRELEYKFEEKPEFVEVKIPRGATGLEVARILADKGLGESQEFLKYINLFRLESRIKAGEYTFAKKEGILNILSKIIIK</sequence>
<dbReference type="HOGENOM" id="CLU_1914139_0_0_9"/>
<dbReference type="EMBL" id="CP001098">
    <property type="protein sequence ID" value="ACL70409.1"/>
    <property type="molecule type" value="Genomic_DNA"/>
</dbReference>
<proteinExistence type="predicted"/>
<keyword evidence="1" id="KW-0472">Membrane</keyword>
<dbReference type="Proteomes" id="UP000000719">
    <property type="component" value="Chromosome"/>
</dbReference>
<keyword evidence="1" id="KW-1133">Transmembrane helix</keyword>
<dbReference type="STRING" id="373903.Hore_16590"/>
<feature type="transmembrane region" description="Helical" evidence="1">
    <location>
        <begin position="12"/>
        <end position="32"/>
    </location>
</feature>
<evidence type="ECO:0000313" key="3">
    <source>
        <dbReference type="Proteomes" id="UP000000719"/>
    </source>
</evidence>